<evidence type="ECO:0000256" key="9">
    <source>
        <dbReference type="ARBA" id="ARBA00030795"/>
    </source>
</evidence>
<keyword evidence="5" id="KW-0489">Methyltransferase</keyword>
<protein>
    <recommendedName>
        <fullName evidence="4">Methylated-DNA--protein-cysteine methyltransferase</fullName>
        <ecNumber evidence="3">2.1.1.63</ecNumber>
    </recommendedName>
    <alternativeName>
        <fullName evidence="9">6-O-methylguanine-DNA methyltransferase</fullName>
    </alternativeName>
    <alternativeName>
        <fullName evidence="10">O-6-methylguanine-DNA-alkyltransferase</fullName>
    </alternativeName>
</protein>
<dbReference type="Gene3D" id="1.10.10.10">
    <property type="entry name" value="Winged helix-like DNA-binding domain superfamily/Winged helix DNA-binding domain"/>
    <property type="match status" value="1"/>
</dbReference>
<name>A0ABR3GKP7_9PEZI</name>
<evidence type="ECO:0000256" key="6">
    <source>
        <dbReference type="ARBA" id="ARBA00022679"/>
    </source>
</evidence>
<dbReference type="InterPro" id="IPR014048">
    <property type="entry name" value="MethylDNA_cys_MeTrfase_DNA-bd"/>
</dbReference>
<comment type="similarity">
    <text evidence="2">Belongs to the MGMT family.</text>
</comment>
<keyword evidence="7" id="KW-0227">DNA damage</keyword>
<dbReference type="EC" id="2.1.1.63" evidence="3"/>
<dbReference type="Proteomes" id="UP001447188">
    <property type="component" value="Unassembled WGS sequence"/>
</dbReference>
<gene>
    <name evidence="13" type="ORF">Q9L58_004689</name>
</gene>
<dbReference type="InterPro" id="IPR036388">
    <property type="entry name" value="WH-like_DNA-bd_sf"/>
</dbReference>
<comment type="catalytic activity">
    <reaction evidence="11">
        <text>a 6-O-methyl-2'-deoxyguanosine in DNA + L-cysteinyl-[protein] = S-methyl-L-cysteinyl-[protein] + a 2'-deoxyguanosine in DNA</text>
        <dbReference type="Rhea" id="RHEA:24000"/>
        <dbReference type="Rhea" id="RHEA-COMP:10131"/>
        <dbReference type="Rhea" id="RHEA-COMP:10132"/>
        <dbReference type="Rhea" id="RHEA-COMP:11367"/>
        <dbReference type="Rhea" id="RHEA-COMP:11368"/>
        <dbReference type="ChEBI" id="CHEBI:29950"/>
        <dbReference type="ChEBI" id="CHEBI:82612"/>
        <dbReference type="ChEBI" id="CHEBI:85445"/>
        <dbReference type="ChEBI" id="CHEBI:85448"/>
        <dbReference type="EC" id="2.1.1.63"/>
    </reaction>
</comment>
<evidence type="ECO:0000256" key="8">
    <source>
        <dbReference type="ARBA" id="ARBA00023204"/>
    </source>
</evidence>
<dbReference type="SUPFAM" id="SSF46767">
    <property type="entry name" value="Methylated DNA-protein cysteine methyltransferase, C-terminal domain"/>
    <property type="match status" value="1"/>
</dbReference>
<comment type="caution">
    <text evidence="13">The sequence shown here is derived from an EMBL/GenBank/DDBJ whole genome shotgun (WGS) entry which is preliminary data.</text>
</comment>
<evidence type="ECO:0000259" key="12">
    <source>
        <dbReference type="Pfam" id="PF01035"/>
    </source>
</evidence>
<dbReference type="NCBIfam" id="TIGR00589">
    <property type="entry name" value="ogt"/>
    <property type="match status" value="1"/>
</dbReference>
<keyword evidence="6" id="KW-0808">Transferase</keyword>
<feature type="domain" description="Methylated-DNA-[protein]-cysteine S-methyltransferase DNA binding" evidence="12">
    <location>
        <begin position="6"/>
        <end position="93"/>
    </location>
</feature>
<comment type="catalytic activity">
    <reaction evidence="1">
        <text>a 4-O-methyl-thymidine in DNA + L-cysteinyl-[protein] = a thymidine in DNA + S-methyl-L-cysteinyl-[protein]</text>
        <dbReference type="Rhea" id="RHEA:53428"/>
        <dbReference type="Rhea" id="RHEA-COMP:10131"/>
        <dbReference type="Rhea" id="RHEA-COMP:10132"/>
        <dbReference type="Rhea" id="RHEA-COMP:13555"/>
        <dbReference type="Rhea" id="RHEA-COMP:13556"/>
        <dbReference type="ChEBI" id="CHEBI:29950"/>
        <dbReference type="ChEBI" id="CHEBI:82612"/>
        <dbReference type="ChEBI" id="CHEBI:137386"/>
        <dbReference type="ChEBI" id="CHEBI:137387"/>
        <dbReference type="EC" id="2.1.1.63"/>
    </reaction>
</comment>
<dbReference type="CDD" id="cd06445">
    <property type="entry name" value="ATase"/>
    <property type="match status" value="1"/>
</dbReference>
<proteinExistence type="inferred from homology"/>
<dbReference type="EMBL" id="JBBBZM010000052">
    <property type="protein sequence ID" value="KAL0636342.1"/>
    <property type="molecule type" value="Genomic_DNA"/>
</dbReference>
<evidence type="ECO:0000313" key="14">
    <source>
        <dbReference type="Proteomes" id="UP001447188"/>
    </source>
</evidence>
<dbReference type="PANTHER" id="PTHR10815:SF13">
    <property type="entry name" value="METHYLATED-DNA--PROTEIN-CYSTEINE METHYLTRANSFERASE"/>
    <property type="match status" value="1"/>
</dbReference>
<dbReference type="InterPro" id="IPR036217">
    <property type="entry name" value="MethylDNA_cys_MeTrfase_DNAb"/>
</dbReference>
<evidence type="ECO:0000256" key="1">
    <source>
        <dbReference type="ARBA" id="ARBA00001286"/>
    </source>
</evidence>
<dbReference type="Pfam" id="PF01035">
    <property type="entry name" value="DNA_binding_1"/>
    <property type="match status" value="1"/>
</dbReference>
<evidence type="ECO:0000256" key="10">
    <source>
        <dbReference type="ARBA" id="ARBA00031621"/>
    </source>
</evidence>
<evidence type="ECO:0000256" key="3">
    <source>
        <dbReference type="ARBA" id="ARBA00011918"/>
    </source>
</evidence>
<evidence type="ECO:0000256" key="4">
    <source>
        <dbReference type="ARBA" id="ARBA00015377"/>
    </source>
</evidence>
<organism evidence="13 14">
    <name type="scientific">Discina gigas</name>
    <dbReference type="NCBI Taxonomy" id="1032678"/>
    <lineage>
        <taxon>Eukaryota</taxon>
        <taxon>Fungi</taxon>
        <taxon>Dikarya</taxon>
        <taxon>Ascomycota</taxon>
        <taxon>Pezizomycotina</taxon>
        <taxon>Pezizomycetes</taxon>
        <taxon>Pezizales</taxon>
        <taxon>Discinaceae</taxon>
        <taxon>Discina</taxon>
    </lineage>
</organism>
<evidence type="ECO:0000256" key="5">
    <source>
        <dbReference type="ARBA" id="ARBA00022603"/>
    </source>
</evidence>
<dbReference type="PANTHER" id="PTHR10815">
    <property type="entry name" value="METHYLATED-DNA--PROTEIN-CYSTEINE METHYLTRANSFERASE"/>
    <property type="match status" value="1"/>
</dbReference>
<evidence type="ECO:0000256" key="11">
    <source>
        <dbReference type="ARBA" id="ARBA00049348"/>
    </source>
</evidence>
<accession>A0ABR3GKP7</accession>
<evidence type="ECO:0000313" key="13">
    <source>
        <dbReference type="EMBL" id="KAL0636342.1"/>
    </source>
</evidence>
<dbReference type="InterPro" id="IPR001497">
    <property type="entry name" value="MethylDNA_cys_MeTrfase_AS"/>
</dbReference>
<reference evidence="13 14" key="1">
    <citation type="submission" date="2024-02" db="EMBL/GenBank/DDBJ databases">
        <title>Discinaceae phylogenomics.</title>
        <authorList>
            <person name="Dirks A.C."/>
            <person name="James T.Y."/>
        </authorList>
    </citation>
    <scope>NUCLEOTIDE SEQUENCE [LARGE SCALE GENOMIC DNA]</scope>
    <source>
        <strain evidence="13 14">ACD0624</strain>
    </source>
</reference>
<dbReference type="PROSITE" id="PS00374">
    <property type="entry name" value="MGMT"/>
    <property type="match status" value="1"/>
</dbReference>
<keyword evidence="14" id="KW-1185">Reference proteome</keyword>
<evidence type="ECO:0000256" key="7">
    <source>
        <dbReference type="ARBA" id="ARBA00022763"/>
    </source>
</evidence>
<evidence type="ECO:0000256" key="2">
    <source>
        <dbReference type="ARBA" id="ARBA00008711"/>
    </source>
</evidence>
<keyword evidence="8" id="KW-0234">DNA repair</keyword>
<sequence>MVVVSEFQEKVFTLLKQIPSGRVSTYKALSDVLKSSPRAVGGACRNNPFAPDVPCHRVIASSGYIGGYLGDWKNVPSGQNCEKKLELLEGEGVKFDLEGMLVDRDTLWASFKV</sequence>